<dbReference type="AlphaFoldDB" id="A0A1D8JFW5"/>
<dbReference type="PANTHER" id="PTHR46268:SF6">
    <property type="entry name" value="UNIVERSAL STRESS PROTEIN UP12"/>
    <property type="match status" value="1"/>
</dbReference>
<dbReference type="CDD" id="cd00293">
    <property type="entry name" value="USP-like"/>
    <property type="match status" value="1"/>
</dbReference>
<dbReference type="Gene3D" id="3.40.50.620">
    <property type="entry name" value="HUPs"/>
    <property type="match status" value="1"/>
</dbReference>
<dbReference type="EMBL" id="CP017560">
    <property type="protein sequence ID" value="AOV07568.1"/>
    <property type="molecule type" value="Genomic_DNA"/>
</dbReference>
<protein>
    <submittedName>
        <fullName evidence="3">Universal stress protein</fullName>
    </submittedName>
</protein>
<dbReference type="PRINTS" id="PR01438">
    <property type="entry name" value="UNVRSLSTRESS"/>
</dbReference>
<comment type="similarity">
    <text evidence="1">Belongs to the universal stress protein A family.</text>
</comment>
<reference evidence="3 4" key="1">
    <citation type="submission" date="2016-09" db="EMBL/GenBank/DDBJ databases">
        <title>Complete genome sequence of the Lysinibacillus sphaericus LMG 22257, a specie of Bacillus with ureolytic activity that can effectively biodeposit calcium carbonate.</title>
        <authorList>
            <person name="Yan W."/>
        </authorList>
    </citation>
    <scope>NUCLEOTIDE SEQUENCE [LARGE SCALE GENOMIC DNA]</scope>
    <source>
        <strain evidence="3 4">LMG 22257</strain>
    </source>
</reference>
<proteinExistence type="inferred from homology"/>
<dbReference type="Pfam" id="PF00582">
    <property type="entry name" value="Usp"/>
    <property type="match status" value="1"/>
</dbReference>
<feature type="domain" description="UspA" evidence="2">
    <location>
        <begin position="2"/>
        <end position="137"/>
    </location>
</feature>
<evidence type="ECO:0000259" key="2">
    <source>
        <dbReference type="Pfam" id="PF00582"/>
    </source>
</evidence>
<sequence length="137" mass="15347">MKIAVAVDGSDNAMRAAKYAIMLATYLPETSLEVIMVIDLDKAKDEYLLTQSAESLRLNRERKVHPIIELAKKQQIDVETTILKGKPSQEIIQYVNENAIDQLVVGSRGLNSFQEMIVGSVSHRVMKYVKCPVTIVK</sequence>
<dbReference type="InterPro" id="IPR014729">
    <property type="entry name" value="Rossmann-like_a/b/a_fold"/>
</dbReference>
<dbReference type="KEGG" id="surl:BI350_08495"/>
<gene>
    <name evidence="3" type="ORF">BI350_08495</name>
</gene>
<keyword evidence="4" id="KW-1185">Reference proteome</keyword>
<dbReference type="PANTHER" id="PTHR46268">
    <property type="entry name" value="STRESS RESPONSE PROTEIN NHAX"/>
    <property type="match status" value="1"/>
</dbReference>
<evidence type="ECO:0000313" key="4">
    <source>
        <dbReference type="Proteomes" id="UP000185746"/>
    </source>
</evidence>
<dbReference type="SUPFAM" id="SSF52402">
    <property type="entry name" value="Adenine nucleotide alpha hydrolases-like"/>
    <property type="match status" value="1"/>
</dbReference>
<dbReference type="InterPro" id="IPR006016">
    <property type="entry name" value="UspA"/>
</dbReference>
<dbReference type="RefSeq" id="WP_075527700.1">
    <property type="nucleotide sequence ID" value="NZ_CP017560.1"/>
</dbReference>
<organism evidence="3 4">
    <name type="scientific">Sporosarcina ureilytica</name>
    <dbReference type="NCBI Taxonomy" id="298596"/>
    <lineage>
        <taxon>Bacteria</taxon>
        <taxon>Bacillati</taxon>
        <taxon>Bacillota</taxon>
        <taxon>Bacilli</taxon>
        <taxon>Bacillales</taxon>
        <taxon>Caryophanaceae</taxon>
        <taxon>Sporosarcina</taxon>
    </lineage>
</organism>
<evidence type="ECO:0000313" key="3">
    <source>
        <dbReference type="EMBL" id="AOV07568.1"/>
    </source>
</evidence>
<dbReference type="Proteomes" id="UP000185746">
    <property type="component" value="Chromosome"/>
</dbReference>
<dbReference type="InterPro" id="IPR006015">
    <property type="entry name" value="Universal_stress_UspA"/>
</dbReference>
<evidence type="ECO:0000256" key="1">
    <source>
        <dbReference type="ARBA" id="ARBA00008791"/>
    </source>
</evidence>
<name>A0A1D8JFW5_9BACL</name>
<accession>A0A1D8JFW5</accession>